<evidence type="ECO:0000256" key="6">
    <source>
        <dbReference type="ARBA" id="ARBA00023002"/>
    </source>
</evidence>
<evidence type="ECO:0000256" key="5">
    <source>
        <dbReference type="ARBA" id="ARBA00022989"/>
    </source>
</evidence>
<evidence type="ECO:0000256" key="1">
    <source>
        <dbReference type="ARBA" id="ARBA00001962"/>
    </source>
</evidence>
<sequence>MLKGGELETAINHVASRVKDILNFKFVSQLAAENDIYCTEEEAGQSFSVPPYTLQALWWVMWLVGVEYLALWWQDARLPVLHDNILSLAHATFYEVTKFLVRGFEYWVYVLVWQKWAILPPLGDSPLAALALVVLTDFCYYWLHRASHEIMVLWAVHQVHHTSQDLTVAVGLRHSPLQRLFLWVFYLPMAVLGVPPAHMLAHAQFNLIFYLKLAVGKANSMDTWDKWLCSLVKGPSWVPGSPWTGWDENKPDIRASREYQKVRATAATHCYVLLHFLAALSLITRLTTTVVSTPVEVFVYSLAVVATLTCIGVLYDGLSCCRLVEMVRCGIGLALCLLLPLQAITGAELRLLTTLYTLSFILWLVRPNTIINHKVCKD</sequence>
<evidence type="ECO:0000259" key="16">
    <source>
        <dbReference type="Pfam" id="PF24858"/>
    </source>
</evidence>
<feature type="transmembrane region" description="Helical" evidence="14">
    <location>
        <begin position="327"/>
        <end position="343"/>
    </location>
</feature>
<dbReference type="GO" id="GO:0008610">
    <property type="term" value="P:lipid biosynthetic process"/>
    <property type="evidence" value="ECO:0007669"/>
    <property type="project" value="InterPro"/>
</dbReference>
<evidence type="ECO:0000256" key="13">
    <source>
        <dbReference type="ARBA" id="ARBA00047556"/>
    </source>
</evidence>
<evidence type="ECO:0000259" key="15">
    <source>
        <dbReference type="Pfam" id="PF04116"/>
    </source>
</evidence>
<dbReference type="Proteomes" id="UP000747542">
    <property type="component" value="Unassembled WGS sequence"/>
</dbReference>
<evidence type="ECO:0000256" key="7">
    <source>
        <dbReference type="ARBA" id="ARBA00023004"/>
    </source>
</evidence>
<feature type="transmembrane region" description="Helical" evidence="14">
    <location>
        <begin position="180"/>
        <end position="201"/>
    </location>
</feature>
<protein>
    <recommendedName>
        <fullName evidence="12">Alkylglycerol monooxygenase</fullName>
        <ecNumber evidence="11">1.14.16.5</ecNumber>
    </recommendedName>
</protein>
<evidence type="ECO:0000256" key="14">
    <source>
        <dbReference type="SAM" id="Phobius"/>
    </source>
</evidence>
<dbReference type="InterPro" id="IPR056853">
    <property type="entry name" value="AGMP_C"/>
</dbReference>
<dbReference type="Pfam" id="PF04116">
    <property type="entry name" value="FA_hydroxylase"/>
    <property type="match status" value="1"/>
</dbReference>
<dbReference type="EMBL" id="JAHLQT010024959">
    <property type="protein sequence ID" value="KAG7164712.1"/>
    <property type="molecule type" value="Genomic_DNA"/>
</dbReference>
<accession>A0A8J5JV62</accession>
<comment type="subcellular location">
    <subcellularLocation>
        <location evidence="2">Endoplasmic reticulum membrane</location>
        <topology evidence="2">Multi-pass membrane protein</topology>
    </subcellularLocation>
</comment>
<dbReference type="EC" id="1.14.16.5" evidence="11"/>
<comment type="similarity">
    <text evidence="10">Belongs to the sterol desaturase family. TMEM195 subfamily.</text>
</comment>
<dbReference type="GO" id="GO:0050479">
    <property type="term" value="F:glyceryl-ether monooxygenase activity"/>
    <property type="evidence" value="ECO:0007669"/>
    <property type="project" value="UniProtKB-EC"/>
</dbReference>
<gene>
    <name evidence="17" type="primary">Agmo-L1</name>
    <name evidence="17" type="ORF">Hamer_G005112</name>
</gene>
<keyword evidence="18" id="KW-1185">Reference proteome</keyword>
<evidence type="ECO:0000256" key="8">
    <source>
        <dbReference type="ARBA" id="ARBA00023098"/>
    </source>
</evidence>
<feature type="transmembrane region" description="Helical" evidence="14">
    <location>
        <begin position="264"/>
        <end position="285"/>
    </location>
</feature>
<comment type="cofactor">
    <cofactor evidence="1">
        <name>Fe cation</name>
        <dbReference type="ChEBI" id="CHEBI:24875"/>
    </cofactor>
</comment>
<keyword evidence="7" id="KW-0408">Iron</keyword>
<proteinExistence type="inferred from homology"/>
<dbReference type="GO" id="GO:0005789">
    <property type="term" value="C:endoplasmic reticulum membrane"/>
    <property type="evidence" value="ECO:0007669"/>
    <property type="project" value="UniProtKB-SubCell"/>
</dbReference>
<keyword evidence="4" id="KW-0256">Endoplasmic reticulum</keyword>
<dbReference type="GO" id="GO:0006643">
    <property type="term" value="P:membrane lipid metabolic process"/>
    <property type="evidence" value="ECO:0007669"/>
    <property type="project" value="TreeGrafter"/>
</dbReference>
<keyword evidence="6" id="KW-0560">Oxidoreductase</keyword>
<dbReference type="Pfam" id="PF24858">
    <property type="entry name" value="AGMP_C"/>
    <property type="match status" value="1"/>
</dbReference>
<dbReference type="InterPro" id="IPR051689">
    <property type="entry name" value="Sterol_desaturase/TMEM195"/>
</dbReference>
<feature type="domain" description="Alkylglycerol monooxygenase C-terminal" evidence="16">
    <location>
        <begin position="269"/>
        <end position="337"/>
    </location>
</feature>
<keyword evidence="5 14" id="KW-1133">Transmembrane helix</keyword>
<evidence type="ECO:0000256" key="3">
    <source>
        <dbReference type="ARBA" id="ARBA00022692"/>
    </source>
</evidence>
<keyword evidence="3 14" id="KW-0812">Transmembrane</keyword>
<evidence type="ECO:0000256" key="4">
    <source>
        <dbReference type="ARBA" id="ARBA00022824"/>
    </source>
</evidence>
<evidence type="ECO:0000256" key="9">
    <source>
        <dbReference type="ARBA" id="ARBA00023136"/>
    </source>
</evidence>
<evidence type="ECO:0000256" key="12">
    <source>
        <dbReference type="ARBA" id="ARBA00040992"/>
    </source>
</evidence>
<evidence type="ECO:0000313" key="17">
    <source>
        <dbReference type="EMBL" id="KAG7164712.1"/>
    </source>
</evidence>
<evidence type="ECO:0000313" key="18">
    <source>
        <dbReference type="Proteomes" id="UP000747542"/>
    </source>
</evidence>
<comment type="catalytic activity">
    <reaction evidence="13">
        <text>1-O-(1,2-saturated-alkyl)-sn-glycerol + (6R)-L-erythro-5,6,7,8-tetrahydrobiopterin + O2 = a 1-(1-hydroxyalkyl)-sn-glycerol + (6R)-L-erythro-6,7-dihydrobiopterin + H2O</text>
        <dbReference type="Rhea" id="RHEA:36255"/>
        <dbReference type="ChEBI" id="CHEBI:15377"/>
        <dbReference type="ChEBI" id="CHEBI:15379"/>
        <dbReference type="ChEBI" id="CHEBI:43120"/>
        <dbReference type="ChEBI" id="CHEBI:59560"/>
        <dbReference type="ChEBI" id="CHEBI:73418"/>
        <dbReference type="ChEBI" id="CHEBI:83957"/>
        <dbReference type="EC" id="1.14.16.5"/>
    </reaction>
</comment>
<dbReference type="PANTHER" id="PTHR21624">
    <property type="entry name" value="STEROL DESATURASE-RELATED PROTEIN"/>
    <property type="match status" value="1"/>
</dbReference>
<feature type="domain" description="Fatty acid hydroxylase" evidence="15">
    <location>
        <begin position="130"/>
        <end position="214"/>
    </location>
</feature>
<evidence type="ECO:0000256" key="2">
    <source>
        <dbReference type="ARBA" id="ARBA00004477"/>
    </source>
</evidence>
<name>A0A8J5JV62_HOMAM</name>
<dbReference type="InterPro" id="IPR006694">
    <property type="entry name" value="Fatty_acid_hydroxylase"/>
</dbReference>
<organism evidence="17 18">
    <name type="scientific">Homarus americanus</name>
    <name type="common">American lobster</name>
    <dbReference type="NCBI Taxonomy" id="6706"/>
    <lineage>
        <taxon>Eukaryota</taxon>
        <taxon>Metazoa</taxon>
        <taxon>Ecdysozoa</taxon>
        <taxon>Arthropoda</taxon>
        <taxon>Crustacea</taxon>
        <taxon>Multicrustacea</taxon>
        <taxon>Malacostraca</taxon>
        <taxon>Eumalacostraca</taxon>
        <taxon>Eucarida</taxon>
        <taxon>Decapoda</taxon>
        <taxon>Pleocyemata</taxon>
        <taxon>Astacidea</taxon>
        <taxon>Nephropoidea</taxon>
        <taxon>Nephropidae</taxon>
        <taxon>Homarus</taxon>
    </lineage>
</organism>
<evidence type="ECO:0000256" key="11">
    <source>
        <dbReference type="ARBA" id="ARBA00039026"/>
    </source>
</evidence>
<keyword evidence="8" id="KW-0443">Lipid metabolism</keyword>
<keyword evidence="9 14" id="KW-0472">Membrane</keyword>
<keyword evidence="17" id="KW-0503">Monooxygenase</keyword>
<dbReference type="PANTHER" id="PTHR21624:SF1">
    <property type="entry name" value="ALKYLGLYCEROL MONOOXYGENASE"/>
    <property type="match status" value="1"/>
</dbReference>
<reference evidence="17" key="1">
    <citation type="journal article" date="2021" name="Sci. Adv.">
        <title>The American lobster genome reveals insights on longevity, neural, and immune adaptations.</title>
        <authorList>
            <person name="Polinski J.M."/>
            <person name="Zimin A.V."/>
            <person name="Clark K.F."/>
            <person name="Kohn A.B."/>
            <person name="Sadowski N."/>
            <person name="Timp W."/>
            <person name="Ptitsyn A."/>
            <person name="Khanna P."/>
            <person name="Romanova D.Y."/>
            <person name="Williams P."/>
            <person name="Greenwood S.J."/>
            <person name="Moroz L.L."/>
            <person name="Walt D.R."/>
            <person name="Bodnar A.G."/>
        </authorList>
    </citation>
    <scope>NUCLEOTIDE SEQUENCE</scope>
    <source>
        <strain evidence="17">GMGI-L3</strain>
    </source>
</reference>
<dbReference type="AlphaFoldDB" id="A0A8J5JV62"/>
<feature type="transmembrane region" description="Helical" evidence="14">
    <location>
        <begin position="349"/>
        <end position="365"/>
    </location>
</feature>
<feature type="transmembrane region" description="Helical" evidence="14">
    <location>
        <begin position="297"/>
        <end position="315"/>
    </location>
</feature>
<evidence type="ECO:0000256" key="10">
    <source>
        <dbReference type="ARBA" id="ARBA00038190"/>
    </source>
</evidence>
<dbReference type="GO" id="GO:0005506">
    <property type="term" value="F:iron ion binding"/>
    <property type="evidence" value="ECO:0007669"/>
    <property type="project" value="InterPro"/>
</dbReference>
<comment type="caution">
    <text evidence="17">The sequence shown here is derived from an EMBL/GenBank/DDBJ whole genome shotgun (WGS) entry which is preliminary data.</text>
</comment>